<dbReference type="Proteomes" id="UP000322214">
    <property type="component" value="Chromosome"/>
</dbReference>
<dbReference type="AlphaFoldDB" id="A0A5B9PGT8"/>
<dbReference type="EMBL" id="CP042912">
    <property type="protein sequence ID" value="QEG21973.1"/>
    <property type="molecule type" value="Genomic_DNA"/>
</dbReference>
<evidence type="ECO:0000313" key="1">
    <source>
        <dbReference type="EMBL" id="QEG21973.1"/>
    </source>
</evidence>
<organism evidence="1 2">
    <name type="scientific">Mariniblastus fucicola</name>
    <dbReference type="NCBI Taxonomy" id="980251"/>
    <lineage>
        <taxon>Bacteria</taxon>
        <taxon>Pseudomonadati</taxon>
        <taxon>Planctomycetota</taxon>
        <taxon>Planctomycetia</taxon>
        <taxon>Pirellulales</taxon>
        <taxon>Pirellulaceae</taxon>
        <taxon>Mariniblastus</taxon>
    </lineage>
</organism>
<dbReference type="STRING" id="980251.GCA_001642875_03600"/>
<dbReference type="KEGG" id="mff:MFFC18_18340"/>
<proteinExistence type="predicted"/>
<sequence>MPQACRQKCVVQRSRPDNNALNRSGDGVVVGLSPDGRRLPLYPTPLSLIHISWSARLTRTLSSGTILRRQARDMQENAVGSVMICNPYAESFDNWAMQA</sequence>
<evidence type="ECO:0000313" key="2">
    <source>
        <dbReference type="Proteomes" id="UP000322214"/>
    </source>
</evidence>
<reference evidence="1 2" key="1">
    <citation type="submission" date="2019-08" db="EMBL/GenBank/DDBJ databases">
        <title>Deep-cultivation of Planctomycetes and their phenomic and genomic characterization uncovers novel biology.</title>
        <authorList>
            <person name="Wiegand S."/>
            <person name="Jogler M."/>
            <person name="Boedeker C."/>
            <person name="Pinto D."/>
            <person name="Vollmers J."/>
            <person name="Rivas-Marin E."/>
            <person name="Kohn T."/>
            <person name="Peeters S.H."/>
            <person name="Heuer A."/>
            <person name="Rast P."/>
            <person name="Oberbeckmann S."/>
            <person name="Bunk B."/>
            <person name="Jeske O."/>
            <person name="Meyerdierks A."/>
            <person name="Storesund J.E."/>
            <person name="Kallscheuer N."/>
            <person name="Luecker S."/>
            <person name="Lage O.M."/>
            <person name="Pohl T."/>
            <person name="Merkel B.J."/>
            <person name="Hornburger P."/>
            <person name="Mueller R.-W."/>
            <person name="Bruemmer F."/>
            <person name="Labrenz M."/>
            <person name="Spormann A.M."/>
            <person name="Op den Camp H."/>
            <person name="Overmann J."/>
            <person name="Amann R."/>
            <person name="Jetten M.S.M."/>
            <person name="Mascher T."/>
            <person name="Medema M.H."/>
            <person name="Devos D.P."/>
            <person name="Kaster A.-K."/>
            <person name="Ovreas L."/>
            <person name="Rohde M."/>
            <person name="Galperin M.Y."/>
            <person name="Jogler C."/>
        </authorList>
    </citation>
    <scope>NUCLEOTIDE SEQUENCE [LARGE SCALE GENOMIC DNA]</scope>
    <source>
        <strain evidence="1 2">FC18</strain>
    </source>
</reference>
<name>A0A5B9PGT8_9BACT</name>
<gene>
    <name evidence="1" type="ORF">MFFC18_18340</name>
</gene>
<accession>A0A5B9PGT8</accession>
<protein>
    <submittedName>
        <fullName evidence="1">Uncharacterized protein</fullName>
    </submittedName>
</protein>
<keyword evidence="2" id="KW-1185">Reference proteome</keyword>